<evidence type="ECO:0000313" key="2">
    <source>
        <dbReference type="Proteomes" id="UP001230504"/>
    </source>
</evidence>
<organism evidence="1 2">
    <name type="scientific">Colletotrichum navitas</name>
    <dbReference type="NCBI Taxonomy" id="681940"/>
    <lineage>
        <taxon>Eukaryota</taxon>
        <taxon>Fungi</taxon>
        <taxon>Dikarya</taxon>
        <taxon>Ascomycota</taxon>
        <taxon>Pezizomycotina</taxon>
        <taxon>Sordariomycetes</taxon>
        <taxon>Hypocreomycetidae</taxon>
        <taxon>Glomerellales</taxon>
        <taxon>Glomerellaceae</taxon>
        <taxon>Colletotrichum</taxon>
        <taxon>Colletotrichum graminicola species complex</taxon>
    </lineage>
</organism>
<comment type="caution">
    <text evidence="1">The sequence shown here is derived from an EMBL/GenBank/DDBJ whole genome shotgun (WGS) entry which is preliminary data.</text>
</comment>
<gene>
    <name evidence="1" type="ORF">LY79DRAFT_682699</name>
</gene>
<dbReference type="InterPro" id="IPR053137">
    <property type="entry name" value="NLR-like"/>
</dbReference>
<dbReference type="AlphaFoldDB" id="A0AAD8Q2Y4"/>
<dbReference type="RefSeq" id="XP_060415922.1">
    <property type="nucleotide sequence ID" value="XM_060564591.1"/>
</dbReference>
<dbReference type="GeneID" id="85448831"/>
<evidence type="ECO:0008006" key="3">
    <source>
        <dbReference type="Google" id="ProtNLM"/>
    </source>
</evidence>
<dbReference type="GO" id="GO:0003824">
    <property type="term" value="F:catalytic activity"/>
    <property type="evidence" value="ECO:0007669"/>
    <property type="project" value="InterPro"/>
</dbReference>
<dbReference type="SUPFAM" id="SSF53167">
    <property type="entry name" value="Purine and uridine phosphorylases"/>
    <property type="match status" value="1"/>
</dbReference>
<dbReference type="GO" id="GO:0009116">
    <property type="term" value="P:nucleoside metabolic process"/>
    <property type="evidence" value="ECO:0007669"/>
    <property type="project" value="InterPro"/>
</dbReference>
<protein>
    <recommendedName>
        <fullName evidence="3">Pfs domain-containing protein</fullName>
    </recommendedName>
</protein>
<accession>A0AAD8Q2Y4</accession>
<dbReference type="Proteomes" id="UP001230504">
    <property type="component" value="Unassembled WGS sequence"/>
</dbReference>
<dbReference type="PANTHER" id="PTHR46082:SF6">
    <property type="entry name" value="AAA+ ATPASE DOMAIN-CONTAINING PROTEIN-RELATED"/>
    <property type="match status" value="1"/>
</dbReference>
<evidence type="ECO:0000313" key="1">
    <source>
        <dbReference type="EMBL" id="KAK1594803.1"/>
    </source>
</evidence>
<dbReference type="PANTHER" id="PTHR46082">
    <property type="entry name" value="ATP/GTP-BINDING PROTEIN-RELATED"/>
    <property type="match status" value="1"/>
</dbReference>
<dbReference type="EMBL" id="JAHLJV010000018">
    <property type="protein sequence ID" value="KAK1594803.1"/>
    <property type="molecule type" value="Genomic_DNA"/>
</dbReference>
<reference evidence="1" key="1">
    <citation type="submission" date="2021-06" db="EMBL/GenBank/DDBJ databases">
        <title>Comparative genomics, transcriptomics and evolutionary studies reveal genomic signatures of adaptation to plant cell wall in hemibiotrophic fungi.</title>
        <authorList>
            <consortium name="DOE Joint Genome Institute"/>
            <person name="Baroncelli R."/>
            <person name="Diaz J.F."/>
            <person name="Benocci T."/>
            <person name="Peng M."/>
            <person name="Battaglia E."/>
            <person name="Haridas S."/>
            <person name="Andreopoulos W."/>
            <person name="Labutti K."/>
            <person name="Pangilinan J."/>
            <person name="Floch G.L."/>
            <person name="Makela M.R."/>
            <person name="Henrissat B."/>
            <person name="Grigoriev I.V."/>
            <person name="Crouch J.A."/>
            <person name="De Vries R.P."/>
            <person name="Sukno S.A."/>
            <person name="Thon M.R."/>
        </authorList>
    </citation>
    <scope>NUCLEOTIDE SEQUENCE</scope>
    <source>
        <strain evidence="1">CBS 125086</strain>
    </source>
</reference>
<keyword evidence="2" id="KW-1185">Reference proteome</keyword>
<name>A0AAD8Q2Y4_9PEZI</name>
<proteinExistence type="predicted"/>
<dbReference type="Gene3D" id="3.40.50.1580">
    <property type="entry name" value="Nucleoside phosphorylase domain"/>
    <property type="match status" value="1"/>
</dbReference>
<dbReference type="InterPro" id="IPR035994">
    <property type="entry name" value="Nucleoside_phosphorylase_sf"/>
</dbReference>
<sequence>MATRPSRRDEFDLAVTVIQYDYGRQYTGRFIRRDTVNDNLGRSNKDIRSLLATFQTHLGRERLQRGASQFLSQIQENAAKRRWRARYNCPGAFEDKLFKADYQHKHRDQANCGCIEHACEAARAASCDQLRCDTTQLVPRERLEEVQEADSNGTNGEGQFEIHVGCVGSGDMVMKSGEERDRIAREHGIIAFEMEGAGVWDEVACIVVKGVCDCADSHKNKAWQLYAAATAASVMKALLARYIPTDKSACDRNGTGALTTPASGLAPVFNGAITGTYVVAGQHTSGGTTNMSFGN</sequence>